<organism evidence="3">
    <name type="scientific">Phaeomonas parva</name>
    <dbReference type="NCBI Taxonomy" id="124430"/>
    <lineage>
        <taxon>Eukaryota</taxon>
        <taxon>Sar</taxon>
        <taxon>Stramenopiles</taxon>
        <taxon>Ochrophyta</taxon>
        <taxon>Pinguiophyceae</taxon>
        <taxon>Pinguiochrysidales</taxon>
        <taxon>Pinguiochrysidaceae</taxon>
        <taxon>Phaeomonas</taxon>
    </lineage>
</organism>
<gene>
    <name evidence="3" type="ORF">PPAR1163_LOCUS24224</name>
</gene>
<sequence>MEDPVDIVAALEARAEDPVAEAKIRALKALQTKKVRTLMSSIEKLKDEVDSLRRGQMAHRQNAQLRQTKERLREQELVVDVLKEELRRERNENDKPTSDYDMNEWVIQRTVGGPKRFRPKTREELQNEVEDLTKEKMKLTSRVNRQKKAGRTTGSGFGSSMGSTKGRTQQRGGDEPVEPGQSSKRAAASTSTGWDDSGLPTLTSQDMDPADIVRERSDILQRLEDLTVELRTQEGLADSLAKETRTLRTENRDLRRAKDAAKRQENVIEALRLRLSERDTELERAGMQLMAKEEEAIVARSEVEESEIAHTRVVQQLRDELTLAAEELSQMEMREVELENELERLKVLGSSERQSQARRSSEIRSAAGTLAARLRQVERERDRLALHTQRQTERIGDLERQASHLEHLRGQLRASNQEKKEAMRRFKDMERLYNDSMVAKATEAEASRNQHQQLEKNAKIKTLEKAEVLGEMRAWRQKASRLADQVHDLERELEAERAAHSSTVAALEAEQAMLSDARMLHDQEGTKRLREVQKLQANVDEVTAERAALEDKVEILREKLEASEKSLHAAEAEYEETKDKARLLQKQVLAAKQLRHREQSIIEETTADLEDAQKTAEKASHEAEKLRVELRLASGEIEERSKSLQDMSAEIERANRQLQEAKRDAADAAAIADETTKDAEEREHKLKGDFGKKLGDYKKQVEDLEAEIESQQKLIREQDGAIAELDTKVAEALGVAEQTEKDYELRAKKTAEAQGELEGRLAELEAEGDDLKAELAGANAEREELKKKVAELEAAADSMPVATPLRGR</sequence>
<feature type="region of interest" description="Disordered" evidence="2">
    <location>
        <begin position="111"/>
        <end position="210"/>
    </location>
</feature>
<feature type="compositionally biased region" description="Polar residues" evidence="2">
    <location>
        <begin position="180"/>
        <end position="206"/>
    </location>
</feature>
<name>A0A7S1UEG2_9STRA</name>
<dbReference type="EMBL" id="HBGJ01038437">
    <property type="protein sequence ID" value="CAD9265801.1"/>
    <property type="molecule type" value="Transcribed_RNA"/>
</dbReference>
<feature type="compositionally biased region" description="Basic and acidic residues" evidence="2">
    <location>
        <begin position="120"/>
        <end position="138"/>
    </location>
</feature>
<feature type="coiled-coil region" evidence="1">
    <location>
        <begin position="35"/>
        <end position="92"/>
    </location>
</feature>
<feature type="coiled-coil region" evidence="1">
    <location>
        <begin position="747"/>
        <end position="798"/>
    </location>
</feature>
<evidence type="ECO:0000256" key="1">
    <source>
        <dbReference type="SAM" id="Coils"/>
    </source>
</evidence>
<protein>
    <submittedName>
        <fullName evidence="3">Uncharacterized protein</fullName>
    </submittedName>
</protein>
<accession>A0A7S1UEG2</accession>
<keyword evidence="1" id="KW-0175">Coiled coil</keyword>
<feature type="region of interest" description="Disordered" evidence="2">
    <location>
        <begin position="666"/>
        <end position="688"/>
    </location>
</feature>
<feature type="compositionally biased region" description="Basic and acidic residues" evidence="2">
    <location>
        <begin position="674"/>
        <end position="688"/>
    </location>
</feature>
<dbReference type="AlphaFoldDB" id="A0A7S1UEG2"/>
<feature type="coiled-coil region" evidence="1">
    <location>
        <begin position="314"/>
        <end position="348"/>
    </location>
</feature>
<reference evidence="3" key="1">
    <citation type="submission" date="2021-01" db="EMBL/GenBank/DDBJ databases">
        <authorList>
            <person name="Corre E."/>
            <person name="Pelletier E."/>
            <person name="Niang G."/>
            <person name="Scheremetjew M."/>
            <person name="Finn R."/>
            <person name="Kale V."/>
            <person name="Holt S."/>
            <person name="Cochrane G."/>
            <person name="Meng A."/>
            <person name="Brown T."/>
            <person name="Cohen L."/>
        </authorList>
    </citation>
    <scope>NUCLEOTIDE SEQUENCE</scope>
    <source>
        <strain evidence="3">CCMP2877</strain>
    </source>
</reference>
<evidence type="ECO:0000256" key="2">
    <source>
        <dbReference type="SAM" id="MobiDB-lite"/>
    </source>
</evidence>
<feature type="coiled-coil region" evidence="1">
    <location>
        <begin position="223"/>
        <end position="274"/>
    </location>
</feature>
<proteinExistence type="predicted"/>
<evidence type="ECO:0000313" key="3">
    <source>
        <dbReference type="EMBL" id="CAD9265801.1"/>
    </source>
</evidence>